<dbReference type="EMBL" id="ABOX02000043">
    <property type="protein sequence ID" value="EEF58423.1"/>
    <property type="molecule type" value="Genomic_DNA"/>
</dbReference>
<gene>
    <name evidence="1" type="ORF">Cflav_PD1046</name>
</gene>
<organism evidence="1 2">
    <name type="scientific">Pedosphaera parvula (strain Ellin514)</name>
    <dbReference type="NCBI Taxonomy" id="320771"/>
    <lineage>
        <taxon>Bacteria</taxon>
        <taxon>Pseudomonadati</taxon>
        <taxon>Verrucomicrobiota</taxon>
        <taxon>Pedosphaerae</taxon>
        <taxon>Pedosphaerales</taxon>
        <taxon>Pedosphaeraceae</taxon>
        <taxon>Pedosphaera</taxon>
    </lineage>
</organism>
<evidence type="ECO:0000313" key="2">
    <source>
        <dbReference type="Proteomes" id="UP000003688"/>
    </source>
</evidence>
<proteinExistence type="predicted"/>
<reference evidence="1 2" key="1">
    <citation type="journal article" date="2011" name="J. Bacteriol.">
        <title>Genome sequence of 'Pedosphaera parvula' Ellin514, an aerobic Verrucomicrobial isolate from pasture soil.</title>
        <authorList>
            <person name="Kant R."/>
            <person name="van Passel M.W."/>
            <person name="Sangwan P."/>
            <person name="Palva A."/>
            <person name="Lucas S."/>
            <person name="Copeland A."/>
            <person name="Lapidus A."/>
            <person name="Glavina Del Rio T."/>
            <person name="Dalin E."/>
            <person name="Tice H."/>
            <person name="Bruce D."/>
            <person name="Goodwin L."/>
            <person name="Pitluck S."/>
            <person name="Chertkov O."/>
            <person name="Larimer F.W."/>
            <person name="Land M.L."/>
            <person name="Hauser L."/>
            <person name="Brettin T.S."/>
            <person name="Detter J.C."/>
            <person name="Han S."/>
            <person name="de Vos W.M."/>
            <person name="Janssen P.H."/>
            <person name="Smidt H."/>
        </authorList>
    </citation>
    <scope>NUCLEOTIDE SEQUENCE [LARGE SCALE GENOMIC DNA]</scope>
    <source>
        <strain evidence="1 2">Ellin514</strain>
    </source>
</reference>
<dbReference type="Proteomes" id="UP000003688">
    <property type="component" value="Unassembled WGS sequence"/>
</dbReference>
<keyword evidence="2" id="KW-1185">Reference proteome</keyword>
<accession>B9XNV7</accession>
<dbReference type="STRING" id="320771.Cflav_PD1046"/>
<evidence type="ECO:0000313" key="1">
    <source>
        <dbReference type="EMBL" id="EEF58423.1"/>
    </source>
</evidence>
<protein>
    <submittedName>
        <fullName evidence="1">Uncharacterized protein</fullName>
    </submittedName>
</protein>
<dbReference type="AlphaFoldDB" id="B9XNV7"/>
<name>B9XNV7_PEDPL</name>
<comment type="caution">
    <text evidence="1">The sequence shown here is derived from an EMBL/GenBank/DDBJ whole genome shotgun (WGS) entry which is preliminary data.</text>
</comment>
<sequence>MDLLHLTIGCGFRRGIGAKANEVSFSSTVVGNAIEGVVLGLSVDLSQNAPSILNLLWEFYVLTLNSRFGGILCGICAGFTRVLSFLRKSGALSRT</sequence>